<evidence type="ECO:0000256" key="1">
    <source>
        <dbReference type="SAM" id="SignalP"/>
    </source>
</evidence>
<feature type="chain" id="PRO_5042180541" evidence="1">
    <location>
        <begin position="21"/>
        <end position="223"/>
    </location>
</feature>
<accession>A0AAE3NGT2</accession>
<dbReference type="Proteomes" id="UP001143674">
    <property type="component" value="Unassembled WGS sequence"/>
</dbReference>
<evidence type="ECO:0000313" key="2">
    <source>
        <dbReference type="EMBL" id="MDB0521790.1"/>
    </source>
</evidence>
<gene>
    <name evidence="2" type="ORF">LBW55_09210</name>
</gene>
<comment type="caution">
    <text evidence="2">The sequence shown here is derived from an EMBL/GenBank/DDBJ whole genome shotgun (WGS) entry which is preliminary data.</text>
</comment>
<keyword evidence="1" id="KW-0732">Signal</keyword>
<feature type="signal peptide" evidence="1">
    <location>
        <begin position="1"/>
        <end position="20"/>
    </location>
</feature>
<dbReference type="AlphaFoldDB" id="A0AAE3NGT2"/>
<dbReference type="EMBL" id="JAIVEX010000004">
    <property type="protein sequence ID" value="MDB0521790.1"/>
    <property type="molecule type" value="Genomic_DNA"/>
</dbReference>
<proteinExistence type="predicted"/>
<evidence type="ECO:0000313" key="3">
    <source>
        <dbReference type="Proteomes" id="UP001143674"/>
    </source>
</evidence>
<sequence>MKKLLSTLVAAFGIQPPAHAEPSTQMVDPKTIMFSMPTVAADDIKFVVPIKESFEGAPQFHEDEWCQLEFFPRSRLAEIQRRLVEYKAFEEKHRIQHGWNNIYARRIRRETVVRGDDASDDIATSVGAVPRPSPILTTTSRPLGQVKDGFTLELPGSVLLYGVKTFDGVSTLGATVARGGDDTQLTQTYVMLFKKYGLLLVDWRAQQLLLSVSEKGDISVWRP</sequence>
<reference evidence="2" key="1">
    <citation type="submission" date="2021-09" db="EMBL/GenBank/DDBJ databases">
        <title>Genomic analysis of Ralstonia spp.</title>
        <authorList>
            <person name="Aburjaile F."/>
            <person name="Ariute J.C."/>
            <person name="Pais A.K.L."/>
            <person name="Albuquerque G.M.R."/>
            <person name="Silva A.M.F."/>
            <person name="Brenig B."/>
            <person name="Azevedo V."/>
            <person name="Matiuzzi M."/>
            <person name="Ramos R."/>
            <person name="Goes-Neto A."/>
            <person name="Soares S."/>
            <person name="Iseppon A.M.B."/>
            <person name="Souza E."/>
            <person name="Gama M."/>
        </authorList>
    </citation>
    <scope>NUCLEOTIDE SEQUENCE</scope>
    <source>
        <strain evidence="2">B4</strain>
    </source>
</reference>
<name>A0AAE3NGT2_RALSL</name>
<organism evidence="2 3">
    <name type="scientific">Ralstonia solanacearum</name>
    <name type="common">Pseudomonas solanacearum</name>
    <dbReference type="NCBI Taxonomy" id="305"/>
    <lineage>
        <taxon>Bacteria</taxon>
        <taxon>Pseudomonadati</taxon>
        <taxon>Pseudomonadota</taxon>
        <taxon>Betaproteobacteria</taxon>
        <taxon>Burkholderiales</taxon>
        <taxon>Burkholderiaceae</taxon>
        <taxon>Ralstonia</taxon>
        <taxon>Ralstonia solanacearum species complex</taxon>
    </lineage>
</organism>
<protein>
    <submittedName>
        <fullName evidence="2">Uncharacterized protein</fullName>
    </submittedName>
</protein>
<dbReference type="RefSeq" id="WP_184851445.1">
    <property type="nucleotide sequence ID" value="NZ_JABZEH010000002.1"/>
</dbReference>